<proteinExistence type="inferred from homology"/>
<dbReference type="Pfam" id="PF05837">
    <property type="entry name" value="CENP-H"/>
    <property type="match status" value="1"/>
</dbReference>
<evidence type="ECO:0000256" key="2">
    <source>
        <dbReference type="ARBA" id="ARBA00004629"/>
    </source>
</evidence>
<organism evidence="9 10">
    <name type="scientific">Cercophora samala</name>
    <dbReference type="NCBI Taxonomy" id="330535"/>
    <lineage>
        <taxon>Eukaryota</taxon>
        <taxon>Fungi</taxon>
        <taxon>Dikarya</taxon>
        <taxon>Ascomycota</taxon>
        <taxon>Pezizomycotina</taxon>
        <taxon>Sordariomycetes</taxon>
        <taxon>Sordariomycetidae</taxon>
        <taxon>Sordariales</taxon>
        <taxon>Lasiosphaeriaceae</taxon>
        <taxon>Cercophora</taxon>
    </lineage>
</organism>
<sequence>MAASTVPTSVPELSQTEAVVLELYDKVQQLQLQLAVLRTRERHPQGKKGSPDGRTRLLEAKASLSLRDRVVQSVVIVQPTLKAVHHATHASPVERGLLSHIEQRDHAARRTAEHCSALRSAKESLAKVEIQYLETKQRNVELASEALHLAAENVGQEPTNVKNARLQRELVTLETQLKATRQKWRVVKGTASAIIAGSGIDWVRDERLRELVLDDIDD</sequence>
<dbReference type="GO" id="GO:0000776">
    <property type="term" value="C:kinetochore"/>
    <property type="evidence" value="ECO:0007669"/>
    <property type="project" value="UniProtKB-KW"/>
</dbReference>
<comment type="subcellular location">
    <subcellularLocation>
        <location evidence="2">Chromosome</location>
        <location evidence="2">Centromere</location>
        <location evidence="2">Kinetochore</location>
    </subcellularLocation>
    <subcellularLocation>
        <location evidence="1">Nucleus</location>
    </subcellularLocation>
</comment>
<dbReference type="GO" id="GO:0007059">
    <property type="term" value="P:chromosome segregation"/>
    <property type="evidence" value="ECO:0007669"/>
    <property type="project" value="TreeGrafter"/>
</dbReference>
<evidence type="ECO:0000256" key="1">
    <source>
        <dbReference type="ARBA" id="ARBA00004123"/>
    </source>
</evidence>
<evidence type="ECO:0000313" key="10">
    <source>
        <dbReference type="Proteomes" id="UP001174997"/>
    </source>
</evidence>
<keyword evidence="10" id="KW-1185">Reference proteome</keyword>
<evidence type="ECO:0000256" key="7">
    <source>
        <dbReference type="ARBA" id="ARBA00025735"/>
    </source>
</evidence>
<dbReference type="PANTHER" id="PTHR48122">
    <property type="entry name" value="CENTROMERE PROTEIN H"/>
    <property type="match status" value="1"/>
</dbReference>
<feature type="domain" description="Centromere protein H C-terminal" evidence="8">
    <location>
        <begin position="20"/>
        <end position="215"/>
    </location>
</feature>
<evidence type="ECO:0000256" key="3">
    <source>
        <dbReference type="ARBA" id="ARBA00022454"/>
    </source>
</evidence>
<keyword evidence="4" id="KW-0995">Kinetochore</keyword>
<keyword evidence="5" id="KW-0539">Nucleus</keyword>
<reference evidence="9" key="1">
    <citation type="submission" date="2023-06" db="EMBL/GenBank/DDBJ databases">
        <title>Genome-scale phylogeny and comparative genomics of the fungal order Sordariales.</title>
        <authorList>
            <consortium name="Lawrence Berkeley National Laboratory"/>
            <person name="Hensen N."/>
            <person name="Bonometti L."/>
            <person name="Westerberg I."/>
            <person name="Brannstrom I.O."/>
            <person name="Guillou S."/>
            <person name="Cros-Aarteil S."/>
            <person name="Calhoun S."/>
            <person name="Haridas S."/>
            <person name="Kuo A."/>
            <person name="Mondo S."/>
            <person name="Pangilinan J."/>
            <person name="Riley R."/>
            <person name="Labutti K."/>
            <person name="Andreopoulos B."/>
            <person name="Lipzen A."/>
            <person name="Chen C."/>
            <person name="Yanf M."/>
            <person name="Daum C."/>
            <person name="Ng V."/>
            <person name="Clum A."/>
            <person name="Steindorff A."/>
            <person name="Ohm R."/>
            <person name="Martin F."/>
            <person name="Silar P."/>
            <person name="Natvig D."/>
            <person name="Lalanne C."/>
            <person name="Gautier V."/>
            <person name="Ament-Velasquez S.L."/>
            <person name="Kruys A."/>
            <person name="Hutchinson M.I."/>
            <person name="Powell A.J."/>
            <person name="Barry K."/>
            <person name="Miller A.N."/>
            <person name="Grigoriev I.V."/>
            <person name="Debuchy R."/>
            <person name="Gladieux P."/>
            <person name="Thoren M.H."/>
            <person name="Johannesson H."/>
        </authorList>
    </citation>
    <scope>NUCLEOTIDE SEQUENCE</scope>
    <source>
        <strain evidence="9">CBS 307.81</strain>
    </source>
</reference>
<evidence type="ECO:0000256" key="4">
    <source>
        <dbReference type="ARBA" id="ARBA00022838"/>
    </source>
</evidence>
<keyword evidence="6" id="KW-0137">Centromere</keyword>
<dbReference type="GO" id="GO:0005634">
    <property type="term" value="C:nucleus"/>
    <property type="evidence" value="ECO:0007669"/>
    <property type="project" value="UniProtKB-SubCell"/>
</dbReference>
<accession>A0AA39ZKI6</accession>
<evidence type="ECO:0000313" key="9">
    <source>
        <dbReference type="EMBL" id="KAK0672784.1"/>
    </source>
</evidence>
<dbReference type="InterPro" id="IPR008426">
    <property type="entry name" value="CENP-H_C"/>
</dbReference>
<comment type="similarity">
    <text evidence="7">Belongs to the CENP-H/MCM16 family.</text>
</comment>
<dbReference type="GO" id="GO:0007052">
    <property type="term" value="P:mitotic spindle organization"/>
    <property type="evidence" value="ECO:0007669"/>
    <property type="project" value="TreeGrafter"/>
</dbReference>
<dbReference type="AlphaFoldDB" id="A0AA39ZKI6"/>
<comment type="caution">
    <text evidence="9">The sequence shown here is derived from an EMBL/GenBank/DDBJ whole genome shotgun (WGS) entry which is preliminary data.</text>
</comment>
<dbReference type="GO" id="GO:0043515">
    <property type="term" value="F:kinetochore binding"/>
    <property type="evidence" value="ECO:0007669"/>
    <property type="project" value="TreeGrafter"/>
</dbReference>
<gene>
    <name evidence="9" type="ORF">QBC41DRAFT_312720</name>
</gene>
<dbReference type="InterPro" id="IPR040034">
    <property type="entry name" value="CENP-H"/>
</dbReference>
<evidence type="ECO:0000256" key="5">
    <source>
        <dbReference type="ARBA" id="ARBA00023242"/>
    </source>
</evidence>
<dbReference type="Proteomes" id="UP001174997">
    <property type="component" value="Unassembled WGS sequence"/>
</dbReference>
<evidence type="ECO:0000256" key="6">
    <source>
        <dbReference type="ARBA" id="ARBA00023328"/>
    </source>
</evidence>
<evidence type="ECO:0000259" key="8">
    <source>
        <dbReference type="Pfam" id="PF05837"/>
    </source>
</evidence>
<name>A0AA39ZKI6_9PEZI</name>
<protein>
    <submittedName>
        <fullName evidence="9">Centromere protein H (CENP-H)-domain-containing protein</fullName>
    </submittedName>
</protein>
<keyword evidence="3" id="KW-0158">Chromosome</keyword>
<dbReference type="EMBL" id="JAULSY010000010">
    <property type="protein sequence ID" value="KAK0672784.1"/>
    <property type="molecule type" value="Genomic_DNA"/>
</dbReference>
<dbReference type="GO" id="GO:0051382">
    <property type="term" value="P:kinetochore assembly"/>
    <property type="evidence" value="ECO:0007669"/>
    <property type="project" value="InterPro"/>
</dbReference>
<dbReference type="PANTHER" id="PTHR48122:SF1">
    <property type="entry name" value="CENTROMERE PROTEIN H"/>
    <property type="match status" value="1"/>
</dbReference>